<evidence type="ECO:0000313" key="2">
    <source>
        <dbReference type="Proteomes" id="UP001431783"/>
    </source>
</evidence>
<dbReference type="Proteomes" id="UP001431783">
    <property type="component" value="Unassembled WGS sequence"/>
</dbReference>
<accession>A0AAW1U8F3</accession>
<proteinExistence type="predicted"/>
<dbReference type="EMBL" id="JARQZJ010000039">
    <property type="protein sequence ID" value="KAK9876888.1"/>
    <property type="molecule type" value="Genomic_DNA"/>
</dbReference>
<comment type="caution">
    <text evidence="1">The sequence shown here is derived from an EMBL/GenBank/DDBJ whole genome shotgun (WGS) entry which is preliminary data.</text>
</comment>
<evidence type="ECO:0000313" key="1">
    <source>
        <dbReference type="EMBL" id="KAK9876888.1"/>
    </source>
</evidence>
<reference evidence="1 2" key="1">
    <citation type="submission" date="2023-03" db="EMBL/GenBank/DDBJ databases">
        <title>Genome insight into feeding habits of ladybird beetles.</title>
        <authorList>
            <person name="Li H.-S."/>
            <person name="Huang Y.-H."/>
            <person name="Pang H."/>
        </authorList>
    </citation>
    <scope>NUCLEOTIDE SEQUENCE [LARGE SCALE GENOMIC DNA]</scope>
    <source>
        <strain evidence="1">SYSU_2023b</strain>
        <tissue evidence="1">Whole body</tissue>
    </source>
</reference>
<sequence>KAYMCSRSYLIMQRTYDFWEDIDLHVVKKYLTSIFNGLGHLVASSWSDGFTADISYPEITKIEYQVNDCGKSKPGSSQFRKLTFSVSKFGMSLCTSIIPLRICSIAANNECVGVFNIYAPKKNDFYGLRMAKKLGAEIVPHVSVRRQYLDEALAQGRLIKLIRDIRLDIAQRWLKNI</sequence>
<gene>
    <name evidence="1" type="ORF">WA026_015924</name>
</gene>
<dbReference type="AlphaFoldDB" id="A0AAW1U8F3"/>
<name>A0AAW1U8F3_9CUCU</name>
<protein>
    <submittedName>
        <fullName evidence="1">Uncharacterized protein</fullName>
    </submittedName>
</protein>
<organism evidence="1 2">
    <name type="scientific">Henosepilachna vigintioctopunctata</name>
    <dbReference type="NCBI Taxonomy" id="420089"/>
    <lineage>
        <taxon>Eukaryota</taxon>
        <taxon>Metazoa</taxon>
        <taxon>Ecdysozoa</taxon>
        <taxon>Arthropoda</taxon>
        <taxon>Hexapoda</taxon>
        <taxon>Insecta</taxon>
        <taxon>Pterygota</taxon>
        <taxon>Neoptera</taxon>
        <taxon>Endopterygota</taxon>
        <taxon>Coleoptera</taxon>
        <taxon>Polyphaga</taxon>
        <taxon>Cucujiformia</taxon>
        <taxon>Coccinelloidea</taxon>
        <taxon>Coccinellidae</taxon>
        <taxon>Epilachninae</taxon>
        <taxon>Epilachnini</taxon>
        <taxon>Henosepilachna</taxon>
    </lineage>
</organism>
<keyword evidence="2" id="KW-1185">Reference proteome</keyword>
<feature type="non-terminal residue" evidence="1">
    <location>
        <position position="1"/>
    </location>
</feature>